<accession>A0A1S0U421</accession>
<dbReference type="EMBL" id="JH712186">
    <property type="protein sequence ID" value="EFO24766.1"/>
    <property type="molecule type" value="Genomic_DNA"/>
</dbReference>
<gene>
    <name evidence="1" type="ORF">LOAG_03718</name>
</gene>
<dbReference type="GeneID" id="9941109"/>
<dbReference type="RefSeq" id="XP_003139303.1">
    <property type="nucleotide sequence ID" value="XM_003139255.1"/>
</dbReference>
<evidence type="ECO:0008006" key="2">
    <source>
        <dbReference type="Google" id="ProtNLM"/>
    </source>
</evidence>
<dbReference type="KEGG" id="loa:LOAG_03718"/>
<reference evidence="1" key="1">
    <citation type="submission" date="2012-04" db="EMBL/GenBank/DDBJ databases">
        <title>The Genome Sequence of Loa loa.</title>
        <authorList>
            <consortium name="The Broad Institute Genome Sequencing Platform"/>
            <consortium name="Broad Institute Genome Sequencing Center for Infectious Disease"/>
            <person name="Nutman T.B."/>
            <person name="Fink D.L."/>
            <person name="Russ C."/>
            <person name="Young S."/>
            <person name="Zeng Q."/>
            <person name="Gargeya S."/>
            <person name="Alvarado L."/>
            <person name="Berlin A."/>
            <person name="Chapman S.B."/>
            <person name="Chen Z."/>
            <person name="Freedman E."/>
            <person name="Gellesch M."/>
            <person name="Goldberg J."/>
            <person name="Griggs A."/>
            <person name="Gujja S."/>
            <person name="Heilman E.R."/>
            <person name="Heiman D."/>
            <person name="Howarth C."/>
            <person name="Mehta T."/>
            <person name="Neiman D."/>
            <person name="Pearson M."/>
            <person name="Roberts A."/>
            <person name="Saif S."/>
            <person name="Shea T."/>
            <person name="Shenoy N."/>
            <person name="Sisk P."/>
            <person name="Stolte C."/>
            <person name="Sykes S."/>
            <person name="White J."/>
            <person name="Yandava C."/>
            <person name="Haas B."/>
            <person name="Henn M.R."/>
            <person name="Nusbaum C."/>
            <person name="Birren B."/>
        </authorList>
    </citation>
    <scope>NUCLEOTIDE SEQUENCE [LARGE SCALE GENOMIC DNA]</scope>
</reference>
<evidence type="ECO:0000313" key="1">
    <source>
        <dbReference type="EMBL" id="EFO24766.1"/>
    </source>
</evidence>
<dbReference type="AlphaFoldDB" id="A0A1S0U421"/>
<proteinExistence type="predicted"/>
<dbReference type="InParanoid" id="A0A1S0U421"/>
<sequence length="122" mass="14255">MSIHRLLSTKNHQVLIDDYFTTGEQITDQFEGRFVHLSLSRDGLLLFWKQYKGNEVIASEFCYIDDLIDVFSGCCAENSRRQGIHQKANAECDADIQIFRAIFTVLLKKYFAYKTKKRTLKH</sequence>
<name>A0A1S0U421_LOALO</name>
<dbReference type="OrthoDB" id="5866047at2759"/>
<protein>
    <recommendedName>
        <fullName evidence="2">PLC-beta PH domain-containing protein</fullName>
    </recommendedName>
</protein>
<dbReference type="CTD" id="9941109"/>
<organism evidence="1">
    <name type="scientific">Loa loa</name>
    <name type="common">Eye worm</name>
    <name type="synonym">Filaria loa</name>
    <dbReference type="NCBI Taxonomy" id="7209"/>
    <lineage>
        <taxon>Eukaryota</taxon>
        <taxon>Metazoa</taxon>
        <taxon>Ecdysozoa</taxon>
        <taxon>Nematoda</taxon>
        <taxon>Chromadorea</taxon>
        <taxon>Rhabditida</taxon>
        <taxon>Spirurina</taxon>
        <taxon>Spiruromorpha</taxon>
        <taxon>Filarioidea</taxon>
        <taxon>Onchocercidae</taxon>
        <taxon>Loa</taxon>
    </lineage>
</organism>